<feature type="region of interest" description="Disordered" evidence="1">
    <location>
        <begin position="85"/>
        <end position="107"/>
    </location>
</feature>
<evidence type="ECO:0000256" key="1">
    <source>
        <dbReference type="SAM" id="MobiDB-lite"/>
    </source>
</evidence>
<dbReference type="Proteomes" id="UP001153954">
    <property type="component" value="Unassembled WGS sequence"/>
</dbReference>
<keyword evidence="3" id="KW-1185">Reference proteome</keyword>
<comment type="caution">
    <text evidence="2">The sequence shown here is derived from an EMBL/GenBank/DDBJ whole genome shotgun (WGS) entry which is preliminary data.</text>
</comment>
<dbReference type="EMBL" id="CAKOGL010000015">
    <property type="protein sequence ID" value="CAH2095768.1"/>
    <property type="molecule type" value="Genomic_DNA"/>
</dbReference>
<dbReference type="AlphaFoldDB" id="A0AAU9U9A7"/>
<proteinExistence type="predicted"/>
<accession>A0AAU9U9A7</accession>
<reference evidence="2" key="1">
    <citation type="submission" date="2022-03" db="EMBL/GenBank/DDBJ databases">
        <authorList>
            <person name="Tunstrom K."/>
        </authorList>
    </citation>
    <scope>NUCLEOTIDE SEQUENCE</scope>
</reference>
<gene>
    <name evidence="2" type="ORF">EEDITHA_LOCUS11185</name>
</gene>
<organism evidence="2 3">
    <name type="scientific">Euphydryas editha</name>
    <name type="common">Edith's checkerspot</name>
    <dbReference type="NCBI Taxonomy" id="104508"/>
    <lineage>
        <taxon>Eukaryota</taxon>
        <taxon>Metazoa</taxon>
        <taxon>Ecdysozoa</taxon>
        <taxon>Arthropoda</taxon>
        <taxon>Hexapoda</taxon>
        <taxon>Insecta</taxon>
        <taxon>Pterygota</taxon>
        <taxon>Neoptera</taxon>
        <taxon>Endopterygota</taxon>
        <taxon>Lepidoptera</taxon>
        <taxon>Glossata</taxon>
        <taxon>Ditrysia</taxon>
        <taxon>Papilionoidea</taxon>
        <taxon>Nymphalidae</taxon>
        <taxon>Nymphalinae</taxon>
        <taxon>Euphydryas</taxon>
    </lineage>
</organism>
<name>A0AAU9U9A7_EUPED</name>
<evidence type="ECO:0000313" key="2">
    <source>
        <dbReference type="EMBL" id="CAH2095768.1"/>
    </source>
</evidence>
<sequence>MQGDAHIHHAHYTHRTLLHTAHSLDGLDRDLTVGQMQGDAHIHHAHYTHRTLYTPHTRSTGSTATSPSGRCKVTRTYITRTIHTAHYTHRTLARRARPRPHRRADAR</sequence>
<protein>
    <submittedName>
        <fullName evidence="2">Uncharacterized protein</fullName>
    </submittedName>
</protein>
<evidence type="ECO:0000313" key="3">
    <source>
        <dbReference type="Proteomes" id="UP001153954"/>
    </source>
</evidence>
<feature type="compositionally biased region" description="Basic residues" evidence="1">
    <location>
        <begin position="86"/>
        <end position="107"/>
    </location>
</feature>